<dbReference type="Pfam" id="PF00791">
    <property type="entry name" value="ZU5"/>
    <property type="match status" value="1"/>
</dbReference>
<feature type="compositionally biased region" description="Pro residues" evidence="1">
    <location>
        <begin position="1113"/>
        <end position="1122"/>
    </location>
</feature>
<sequence length="1353" mass="149760">LRYHIVRRGRTSDRPAMECIVVYQYYDNESHQLVEERLKNKSSGIWSELQEIPVSTARAILQGQEESLLHHPRQTDDTRQHSATGIHEVATGSGIALPTTSAGDGAAVDKSMIVITDSDMHAWLDFGMYSGGDKMVTQTLVQQAENIGCKITVVILNYLTHSWEKIRRLQRGTNTLLILLDSEPRPATDIIDVFNFALESADMDIRHQRLLNNFGPVRHAILMSSRDLQQGVHVVYDIHSTDFVLSEMKQELETRTGLRLVLPDLKHDVLSVKESPFLAELALCRNTLVVLDDYYRREEVHENTLQQAVKEAKHPGGRTVFIQRGSLCPDWVLNRLETSTLMIYPHDAGHQLDRNRDFWATVAAFLGKPDGNIYSRGTWRVHSILTVTGLFGPIRQAVLETPDGEEGAICVLYHHSTEQFVYGAFAEQVEKRSSLRIVRLFKDGSSPPATLQHFERASQLCRHTLVLLGRSLLAQGVDSALFQSTIADTSKRSKSFVFVLFDDVIIGNMPEWLHSKLKSSFWCRYSKPGQESTESFWDVLIGVIESRLRVTRGSSEHAVQTGKTEDEQPIHIPELSHENASQSDDEGVSEGEFEHSFCTSSDASLFRSASAELCAPETDQDKHEAPDTEAVDSPTPGSLSAGTGSASAFADTKIQVEDGTNERQSAQDTQNLTPLQPIFSTDWQIVDTLTSSGGIVRKEYSDAILTVPPDAIEEDSQVEIHTAVCTDVDRVRQVVKLSEDECVSSPVAEYWAGHEFRFKKPVTITLPHFLPPDPDPSLVRVYRVTRSPDGQFIVTGHKRGQFSDCKPETGQVQSVQESEHTEKSTEGVVWEETGCFWLSSADHITIITDHFSAYVCTYCGKDQGPPVLKAVACGSHDKNSSGLWVVHISLHVWDRRLKILDFRREFGVPSSQEIGERSISLRGFAGQLQESKLHVRLVLDEENLWQFRQRSNGRPVTSVCQTCDVVLRERSCPVHFDWYLESKCGTDRAPLLRSFLDICHHTPHQEPFSDEDGVTMETWPLRYPKLKDQAECTTQTDDGSFSPSPPPAAACVTPERTANTNIQVDDHNGLGESCAPHTAQHNTRTKEFIAHPPPQSRGPAPSPQNISAVHSPPAVPSLPPPYSTVRRAAPGQQTGSQDQAAIPFHRTGCCSGQHGAPWEGHDLQHSESSVAATPSSAHLPGEDGGAVGNDLTGGFLQAMQQTQFRANGNENGTEVQPRTPGNTVPADFAGTPLGAAGGGTCNQYWHNHPVVINKNNFHINKIQGSPNFASTVTTHHKHRGASGGNSDLHALGYADETPLQALQGLRDNDTDIPESFHEEYNAEHTDEVRSPSLNSQHGAYFSDTRNPVCNPSQ</sequence>
<gene>
    <name evidence="3" type="ORF">BaRGS_00031374</name>
</gene>
<feature type="region of interest" description="Disordered" evidence="1">
    <location>
        <begin position="1321"/>
        <end position="1353"/>
    </location>
</feature>
<evidence type="ECO:0000259" key="2">
    <source>
        <dbReference type="PROSITE" id="PS51145"/>
    </source>
</evidence>
<organism evidence="3 4">
    <name type="scientific">Batillaria attramentaria</name>
    <dbReference type="NCBI Taxonomy" id="370345"/>
    <lineage>
        <taxon>Eukaryota</taxon>
        <taxon>Metazoa</taxon>
        <taxon>Spiralia</taxon>
        <taxon>Lophotrochozoa</taxon>
        <taxon>Mollusca</taxon>
        <taxon>Gastropoda</taxon>
        <taxon>Caenogastropoda</taxon>
        <taxon>Sorbeoconcha</taxon>
        <taxon>Cerithioidea</taxon>
        <taxon>Batillariidae</taxon>
        <taxon>Batillaria</taxon>
    </lineage>
</organism>
<feature type="region of interest" description="Disordered" evidence="1">
    <location>
        <begin position="554"/>
        <end position="594"/>
    </location>
</feature>
<feature type="domain" description="ZU5" evidence="2">
    <location>
        <begin position="683"/>
        <end position="798"/>
    </location>
</feature>
<evidence type="ECO:0000313" key="3">
    <source>
        <dbReference type="EMBL" id="KAK7477398.1"/>
    </source>
</evidence>
<dbReference type="Gene3D" id="2.60.220.30">
    <property type="match status" value="1"/>
</dbReference>
<feature type="compositionally biased region" description="Low complexity" evidence="1">
    <location>
        <begin position="633"/>
        <end position="647"/>
    </location>
</feature>
<dbReference type="InterPro" id="IPR000906">
    <property type="entry name" value="ZU5_dom"/>
</dbReference>
<dbReference type="Proteomes" id="UP001519460">
    <property type="component" value="Unassembled WGS sequence"/>
</dbReference>
<accession>A0ABD0JQN9</accession>
<evidence type="ECO:0000313" key="4">
    <source>
        <dbReference type="Proteomes" id="UP001519460"/>
    </source>
</evidence>
<feature type="region of interest" description="Disordered" evidence="1">
    <location>
        <begin position="1088"/>
        <end position="1140"/>
    </location>
</feature>
<reference evidence="3 4" key="1">
    <citation type="journal article" date="2023" name="Sci. Data">
        <title>Genome assembly of the Korean intertidal mud-creeper Batillaria attramentaria.</title>
        <authorList>
            <person name="Patra A.K."/>
            <person name="Ho P.T."/>
            <person name="Jun S."/>
            <person name="Lee S.J."/>
            <person name="Kim Y."/>
            <person name="Won Y.J."/>
        </authorList>
    </citation>
    <scope>NUCLEOTIDE SEQUENCE [LARGE SCALE GENOMIC DNA]</scope>
    <source>
        <strain evidence="3">Wonlab-2016</strain>
    </source>
</reference>
<feature type="compositionally biased region" description="Polar residues" evidence="1">
    <location>
        <begin position="1331"/>
        <end position="1353"/>
    </location>
</feature>
<dbReference type="PROSITE" id="PS51145">
    <property type="entry name" value="ZU5"/>
    <property type="match status" value="1"/>
</dbReference>
<proteinExistence type="predicted"/>
<feature type="region of interest" description="Disordered" evidence="1">
    <location>
        <begin position="1153"/>
        <end position="1178"/>
    </location>
</feature>
<feature type="region of interest" description="Disordered" evidence="1">
    <location>
        <begin position="1031"/>
        <end position="1052"/>
    </location>
</feature>
<comment type="caution">
    <text evidence="3">The sequence shown here is derived from an EMBL/GenBank/DDBJ whole genome shotgun (WGS) entry which is preliminary data.</text>
</comment>
<name>A0ABD0JQN9_9CAEN</name>
<evidence type="ECO:0000256" key="1">
    <source>
        <dbReference type="SAM" id="MobiDB-lite"/>
    </source>
</evidence>
<feature type="compositionally biased region" description="Polar residues" evidence="1">
    <location>
        <begin position="1166"/>
        <end position="1176"/>
    </location>
</feature>
<feature type="region of interest" description="Disordered" evidence="1">
    <location>
        <begin position="803"/>
        <end position="823"/>
    </location>
</feature>
<feature type="compositionally biased region" description="Low complexity" evidence="1">
    <location>
        <begin position="1103"/>
        <end position="1112"/>
    </location>
</feature>
<feature type="compositionally biased region" description="Pro residues" evidence="1">
    <location>
        <begin position="1091"/>
        <end position="1102"/>
    </location>
</feature>
<feature type="region of interest" description="Disordered" evidence="1">
    <location>
        <begin position="616"/>
        <end position="647"/>
    </location>
</feature>
<dbReference type="EMBL" id="JACVVK020000351">
    <property type="protein sequence ID" value="KAK7477398.1"/>
    <property type="molecule type" value="Genomic_DNA"/>
</dbReference>
<protein>
    <recommendedName>
        <fullName evidence="2">ZU5 domain-containing protein</fullName>
    </recommendedName>
</protein>
<feature type="compositionally biased region" description="Basic and acidic residues" evidence="1">
    <location>
        <begin position="563"/>
        <end position="577"/>
    </location>
</feature>
<feature type="non-terminal residue" evidence="3">
    <location>
        <position position="1"/>
    </location>
</feature>
<keyword evidence="4" id="KW-1185">Reference proteome</keyword>